<dbReference type="GO" id="GO:0009306">
    <property type="term" value="P:protein secretion"/>
    <property type="evidence" value="ECO:0007669"/>
    <property type="project" value="InterPro"/>
</dbReference>
<keyword evidence="2 5" id="KW-0812">Transmembrane</keyword>
<keyword evidence="8" id="KW-1185">Reference proteome</keyword>
<evidence type="ECO:0000313" key="7">
    <source>
        <dbReference type="EMBL" id="MBH0237837.1"/>
    </source>
</evidence>
<evidence type="ECO:0000259" key="6">
    <source>
        <dbReference type="Pfam" id="PF04357"/>
    </source>
</evidence>
<feature type="transmembrane region" description="Helical" evidence="5">
    <location>
        <begin position="21"/>
        <end position="39"/>
    </location>
</feature>
<evidence type="ECO:0000256" key="1">
    <source>
        <dbReference type="ARBA" id="ARBA00004167"/>
    </source>
</evidence>
<proteinExistence type="predicted"/>
<protein>
    <submittedName>
        <fullName evidence="7">Translocation/assembly module TamB domain-containing protein</fullName>
    </submittedName>
</protein>
<reference evidence="7" key="1">
    <citation type="submission" date="2020-12" db="EMBL/GenBank/DDBJ databases">
        <title>Methylobrevis albus sp. nov., isolated from fresh water lack sediment.</title>
        <authorList>
            <person name="Zou Q."/>
        </authorList>
    </citation>
    <scope>NUCLEOTIDE SEQUENCE</scope>
    <source>
        <strain evidence="7">L22</strain>
    </source>
</reference>
<dbReference type="EMBL" id="JADZLT010000049">
    <property type="protein sequence ID" value="MBH0237837.1"/>
    <property type="molecule type" value="Genomic_DNA"/>
</dbReference>
<comment type="subcellular location">
    <subcellularLocation>
        <location evidence="1">Membrane</location>
        <topology evidence="1">Single-pass membrane protein</topology>
    </subcellularLocation>
</comment>
<evidence type="ECO:0000256" key="5">
    <source>
        <dbReference type="SAM" id="Phobius"/>
    </source>
</evidence>
<dbReference type="PANTHER" id="PTHR36985">
    <property type="entry name" value="TRANSLOCATION AND ASSEMBLY MODULE SUBUNIT TAMB"/>
    <property type="match status" value="1"/>
</dbReference>
<dbReference type="RefSeq" id="WP_197310908.1">
    <property type="nucleotide sequence ID" value="NZ_JADZLT010000049.1"/>
</dbReference>
<organism evidence="7 8">
    <name type="scientific">Methylobrevis albus</name>
    <dbReference type="NCBI Taxonomy" id="2793297"/>
    <lineage>
        <taxon>Bacteria</taxon>
        <taxon>Pseudomonadati</taxon>
        <taxon>Pseudomonadota</taxon>
        <taxon>Alphaproteobacteria</taxon>
        <taxon>Hyphomicrobiales</taxon>
        <taxon>Pleomorphomonadaceae</taxon>
        <taxon>Methylobrevis</taxon>
    </lineage>
</organism>
<dbReference type="GO" id="GO:0005886">
    <property type="term" value="C:plasma membrane"/>
    <property type="evidence" value="ECO:0007669"/>
    <property type="project" value="InterPro"/>
</dbReference>
<name>A0A931I141_9HYPH</name>
<evidence type="ECO:0000256" key="4">
    <source>
        <dbReference type="ARBA" id="ARBA00023136"/>
    </source>
</evidence>
<comment type="caution">
    <text evidence="7">The sequence shown here is derived from an EMBL/GenBank/DDBJ whole genome shotgun (WGS) entry which is preliminary data.</text>
</comment>
<dbReference type="InterPro" id="IPR007452">
    <property type="entry name" value="TamB_C"/>
</dbReference>
<evidence type="ECO:0000313" key="8">
    <source>
        <dbReference type="Proteomes" id="UP000631694"/>
    </source>
</evidence>
<keyword evidence="4 5" id="KW-0472">Membrane</keyword>
<dbReference type="PANTHER" id="PTHR36985:SF1">
    <property type="entry name" value="TRANSLOCATION AND ASSEMBLY MODULE SUBUNIT TAMB"/>
    <property type="match status" value="1"/>
</dbReference>
<dbReference type="Proteomes" id="UP000631694">
    <property type="component" value="Unassembled WGS sequence"/>
</dbReference>
<evidence type="ECO:0000256" key="2">
    <source>
        <dbReference type="ARBA" id="ARBA00022692"/>
    </source>
</evidence>
<dbReference type="Pfam" id="PF04357">
    <property type="entry name" value="TamB"/>
    <property type="match status" value="1"/>
</dbReference>
<evidence type="ECO:0000256" key="3">
    <source>
        <dbReference type="ARBA" id="ARBA00022989"/>
    </source>
</evidence>
<gene>
    <name evidence="7" type="ORF">I5731_08395</name>
</gene>
<feature type="domain" description="Translocation and assembly module TamB C-terminal" evidence="6">
    <location>
        <begin position="1209"/>
        <end position="1559"/>
    </location>
</feature>
<keyword evidence="3 5" id="KW-1133">Transmembrane helix</keyword>
<accession>A0A931I141</accession>
<sequence length="1559" mass="157815">MRRPLLGAHRALALATALDRIAIAVFSAAMLLAAAWFFGSAYAQEDESAERGAFIGFVENQISSPNMRIRLGRIDGALSSDVRIASITVADREGIYLTINGARLVWSRLALLRGRLDVDLLEAESIDFTRPPVPAEGIDPAAPAPFAVPELPVSIEIDALRVPVVNLGAAVVGGTAATLAIDGAVSLDGGALDARLAIDRTDGVGGRLALAATYANDTEQLGLDLDFNEPQGGLLSTALNIEGRPAMQFTIKGDGPLNDFAADIMLAADGRRLLGGQTTINAAGEDGLRLRTDLTGTLAPLVPAAYADFVAGESTLAIDATRSGDGTIRLDRANVVSGVVALDIDGALAADGFPTAINIDGRVGSATGAAVNLPGSERSKLDRASFIVAFGSGDTWRAEIDIDGLATEDLDIDSAVIRAGGNARNLADPATRSLDFDLTGRIAGLASDDPGLAQALGAQFDLATRGTWTAGQPVEIALVDFKNPNAAAGFSGTWGDEGIRGDFRLNAADVAAFAGLAGQELAGAVGLTASGQVFPVGGRFALRLDGWTGNLSIGNETVDPLLAGRTTLGGVLSRSEFGLHFTDLTVANEQLRARLEGTFGSENSQLDVDASLTDVGLVTDRASGAVVLDARLTGSNAAPVIAAAISSDELVLNGRPLRNARIGFDGTAGAERVDGRVSMAGDLDGVPLDAAAVIATDDDGTRRISDLVLNAGATRLAGAVAMSPAGLFDGRLTANSPDISVIAPLLLIDAAGAIDADIALANAEGKQGADVTASVRGIRVETISVDEADIDLAAADLFGVPALSGRLGASGIGAGAVRIDRLDLGANRTGDDTDFTLTADLEQGRLAADGRLATADGGYDVTLSALSLTRAPDLAARLSNPVTVAVRGSEVTIPTAELTVGGAGGSGRVRLGGRVGETIALDGVIEALPLALGNAFAPDLRLGGTLSGTLSATGTSADPSARFALQASRVSAAPLSQAGINALDVTLSSTHAGGVTTIDAATDVGGGRVTLAGSIGGGPGGDRLGLDAAVRALPVSLANAFVPDLGAAGTLGGTARIAGTIAAPDVTFDIRGEGLSANVLRDNGVAALGLTANGRFQNDTVTLEAAATGSGGLAIRASGTVPLSGGGLGLDVTGSLPLEAANNVLATRGARLAGTVAVDARVTGSLASPQVNGRATASGASFIDPDTNTRIGDIAIAVAFTGERAVIERFSAVTQGGGTVSVSGSVGFADPTLPADLAIALRNARASDGNIVTAQLTGDLTVTGPLLGRSTVAGRITIDRAEITIPESFPTSAALLDVRHVLPPPNVQRTLERARLTAETRERASAGGISPVLDVRIDAPARIFVRGRGVDAELGGSITLRGVLTNVVPIGSFELIRGRLDIIGQRVTFDSGSVTLAGDLDPYVQLSASTRGNNITVTVTVEGRVSDLSIRLSSTPELPQDEILAQFLFGRSIDDLSPFQIARLAAAVAQLAGGGGGDIIGSIRSATGLDDLDIVTEDDGGVGVQAGRYIADNVYLGVTAGTSGARVSVDLDISNDVKARVEAGGSGEAKAGIYYEREY</sequence>